<evidence type="ECO:0000313" key="3">
    <source>
        <dbReference type="Proteomes" id="UP001147746"/>
    </source>
</evidence>
<feature type="region of interest" description="Disordered" evidence="1">
    <location>
        <begin position="542"/>
        <end position="562"/>
    </location>
</feature>
<evidence type="ECO:0000256" key="1">
    <source>
        <dbReference type="SAM" id="MobiDB-lite"/>
    </source>
</evidence>
<dbReference type="InterPro" id="IPR052761">
    <property type="entry name" value="Fungal_Detox/Toxin_TFs"/>
</dbReference>
<sequence length="579" mass="65299">MRRKSHNNPDTLVPKAPSFNCPNSDPYSEPSHTANVNTPSILFQFTGGDSPLVRSQAALLLSFFTSKEEPQAASLWLSHAIQDGTVACSQQCDHMDYENRSEQDSVQNRLWWSILLRDRSLSLGLRRRAKVLSLELGMIKDLPKKEEFAAEINGSHVYDSNTKDTLFQVFQKQCQLAILLTEMVSLVFGTHGLSLPVLTPESLHDTLLILNKTKTSLALWKRASSISSFTKANVHNAVVNFAQFTMMHYHGARMDLAHYEAFLIEKHSNFVGPDYAYRMSHVGNILLDATTKLVSIMQYFNEKGHIQSFPLALLGHVAMPLVLSAINFKLSSSEPEMIARRECLQLLGELMSHSRRFYYIGDFISSQTDVILKLAYLTSQEIFAQDTPDSLSESHREHGYSLTDTARSRSEIPIVKGPAKNWHDAFLRYPRAYLLISTTIDYFFSVGRLPQDNSLPELVRSMPPMGRIKLPWASQTEFSGKKLKRKQSKLNIEKKRARLSVMSSTAPHSSEDQTDHQDNTLNLDYLPISALFNAKGLCPDPKTELPASESGENFGVEEEEDPWDLTEATIAYDEFISTL</sequence>
<dbReference type="EMBL" id="JAPZBO010000005">
    <property type="protein sequence ID" value="KAJ5315914.1"/>
    <property type="molecule type" value="Genomic_DNA"/>
</dbReference>
<organism evidence="2 3">
    <name type="scientific">Penicillium atrosanguineum</name>
    <dbReference type="NCBI Taxonomy" id="1132637"/>
    <lineage>
        <taxon>Eukaryota</taxon>
        <taxon>Fungi</taxon>
        <taxon>Dikarya</taxon>
        <taxon>Ascomycota</taxon>
        <taxon>Pezizomycotina</taxon>
        <taxon>Eurotiomycetes</taxon>
        <taxon>Eurotiomycetidae</taxon>
        <taxon>Eurotiales</taxon>
        <taxon>Aspergillaceae</taxon>
        <taxon>Penicillium</taxon>
    </lineage>
</organism>
<keyword evidence="3" id="KW-1185">Reference proteome</keyword>
<dbReference type="AlphaFoldDB" id="A0A9W9PWX4"/>
<feature type="compositionally biased region" description="Polar residues" evidence="1">
    <location>
        <begin position="20"/>
        <end position="33"/>
    </location>
</feature>
<reference evidence="2" key="2">
    <citation type="journal article" date="2023" name="IMA Fungus">
        <title>Comparative genomic study of the Penicillium genus elucidates a diverse pangenome and 15 lateral gene transfer events.</title>
        <authorList>
            <person name="Petersen C."/>
            <person name="Sorensen T."/>
            <person name="Nielsen M.R."/>
            <person name="Sondergaard T.E."/>
            <person name="Sorensen J.L."/>
            <person name="Fitzpatrick D.A."/>
            <person name="Frisvad J.C."/>
            <person name="Nielsen K.L."/>
        </authorList>
    </citation>
    <scope>NUCLEOTIDE SEQUENCE</scope>
    <source>
        <strain evidence="2">IBT 21472</strain>
    </source>
</reference>
<dbReference type="PANTHER" id="PTHR47425:SF2">
    <property type="entry name" value="FARB-RELATED"/>
    <property type="match status" value="1"/>
</dbReference>
<reference evidence="2" key="1">
    <citation type="submission" date="2022-12" db="EMBL/GenBank/DDBJ databases">
        <authorList>
            <person name="Petersen C."/>
        </authorList>
    </citation>
    <scope>NUCLEOTIDE SEQUENCE</scope>
    <source>
        <strain evidence="2">IBT 21472</strain>
    </source>
</reference>
<evidence type="ECO:0008006" key="4">
    <source>
        <dbReference type="Google" id="ProtNLM"/>
    </source>
</evidence>
<comment type="caution">
    <text evidence="2">The sequence shown here is derived from an EMBL/GenBank/DDBJ whole genome shotgun (WGS) entry which is preliminary data.</text>
</comment>
<feature type="region of interest" description="Disordered" evidence="1">
    <location>
        <begin position="1"/>
        <end position="33"/>
    </location>
</feature>
<gene>
    <name evidence="2" type="ORF">N7476_006221</name>
</gene>
<protein>
    <recommendedName>
        <fullName evidence="4">Transcription factor domain-containing protein</fullName>
    </recommendedName>
</protein>
<dbReference type="Proteomes" id="UP001147746">
    <property type="component" value="Unassembled WGS sequence"/>
</dbReference>
<evidence type="ECO:0000313" key="2">
    <source>
        <dbReference type="EMBL" id="KAJ5315914.1"/>
    </source>
</evidence>
<dbReference type="CDD" id="cd12148">
    <property type="entry name" value="fungal_TF_MHR"/>
    <property type="match status" value="1"/>
</dbReference>
<proteinExistence type="predicted"/>
<name>A0A9W9PWX4_9EURO</name>
<accession>A0A9W9PWX4</accession>
<dbReference type="PANTHER" id="PTHR47425">
    <property type="entry name" value="FARB-RELATED"/>
    <property type="match status" value="1"/>
</dbReference>